<evidence type="ECO:0000256" key="3">
    <source>
        <dbReference type="ARBA" id="ARBA00022475"/>
    </source>
</evidence>
<comment type="caution">
    <text evidence="9">The sequence shown here is derived from an EMBL/GenBank/DDBJ whole genome shotgun (WGS) entry which is preliminary data.</text>
</comment>
<protein>
    <submittedName>
        <fullName evidence="9">Sugar ABC transporter permease</fullName>
    </submittedName>
</protein>
<dbReference type="PROSITE" id="PS50928">
    <property type="entry name" value="ABC_TM1"/>
    <property type="match status" value="1"/>
</dbReference>
<name>A0A7C1FNC3_9CHLR</name>
<evidence type="ECO:0000256" key="1">
    <source>
        <dbReference type="ARBA" id="ARBA00004651"/>
    </source>
</evidence>
<dbReference type="PANTHER" id="PTHR30193">
    <property type="entry name" value="ABC TRANSPORTER PERMEASE PROTEIN"/>
    <property type="match status" value="1"/>
</dbReference>
<feature type="transmembrane region" description="Helical" evidence="7">
    <location>
        <begin position="132"/>
        <end position="152"/>
    </location>
</feature>
<dbReference type="CDD" id="cd06261">
    <property type="entry name" value="TM_PBP2"/>
    <property type="match status" value="1"/>
</dbReference>
<dbReference type="SUPFAM" id="SSF160964">
    <property type="entry name" value="MalF N-terminal region-like"/>
    <property type="match status" value="1"/>
</dbReference>
<feature type="domain" description="ABC transmembrane type-1" evidence="8">
    <location>
        <begin position="160"/>
        <end position="371"/>
    </location>
</feature>
<organism evidence="9">
    <name type="scientific">Caldilinea aerophila</name>
    <dbReference type="NCBI Taxonomy" id="133453"/>
    <lineage>
        <taxon>Bacteria</taxon>
        <taxon>Bacillati</taxon>
        <taxon>Chloroflexota</taxon>
        <taxon>Caldilineae</taxon>
        <taxon>Caldilineales</taxon>
        <taxon>Caldilineaceae</taxon>
        <taxon>Caldilinea</taxon>
    </lineage>
</organism>
<keyword evidence="6 7" id="KW-0472">Membrane</keyword>
<dbReference type="InterPro" id="IPR035906">
    <property type="entry name" value="MetI-like_sf"/>
</dbReference>
<keyword evidence="2 7" id="KW-0813">Transport</keyword>
<feature type="transmembrane region" description="Helical" evidence="7">
    <location>
        <begin position="33"/>
        <end position="56"/>
    </location>
</feature>
<evidence type="ECO:0000259" key="8">
    <source>
        <dbReference type="PROSITE" id="PS50928"/>
    </source>
</evidence>
<dbReference type="GO" id="GO:0005886">
    <property type="term" value="C:plasma membrane"/>
    <property type="evidence" value="ECO:0007669"/>
    <property type="project" value="UniProtKB-SubCell"/>
</dbReference>
<evidence type="ECO:0000256" key="6">
    <source>
        <dbReference type="ARBA" id="ARBA00023136"/>
    </source>
</evidence>
<feature type="transmembrane region" description="Helical" evidence="7">
    <location>
        <begin position="291"/>
        <end position="313"/>
    </location>
</feature>
<dbReference type="SUPFAM" id="SSF161098">
    <property type="entry name" value="MetI-like"/>
    <property type="match status" value="1"/>
</dbReference>
<reference evidence="9" key="1">
    <citation type="journal article" date="2020" name="mSystems">
        <title>Genome- and Community-Level Interaction Insights into Carbon Utilization and Element Cycling Functions of Hydrothermarchaeota in Hydrothermal Sediment.</title>
        <authorList>
            <person name="Zhou Z."/>
            <person name="Liu Y."/>
            <person name="Xu W."/>
            <person name="Pan J."/>
            <person name="Luo Z.H."/>
            <person name="Li M."/>
        </authorList>
    </citation>
    <scope>NUCLEOTIDE SEQUENCE [LARGE SCALE GENOMIC DNA]</scope>
    <source>
        <strain evidence="9">SpSt-289</strain>
    </source>
</reference>
<feature type="transmembrane region" description="Helical" evidence="7">
    <location>
        <begin position="100"/>
        <end position="120"/>
    </location>
</feature>
<comment type="similarity">
    <text evidence="7">Belongs to the binding-protein-dependent transport system permease family.</text>
</comment>
<accession>A0A7C1FNC3</accession>
<dbReference type="PANTHER" id="PTHR30193:SF37">
    <property type="entry name" value="INNER MEMBRANE ABC TRANSPORTER PERMEASE PROTEIN YCJO"/>
    <property type="match status" value="1"/>
</dbReference>
<dbReference type="AlphaFoldDB" id="A0A7C1FNC3"/>
<dbReference type="InterPro" id="IPR000515">
    <property type="entry name" value="MetI-like"/>
</dbReference>
<gene>
    <name evidence="9" type="ORF">ENQ20_06035</name>
</gene>
<sequence length="383" mass="41982">MAATAKSNITSSSSLSGVHRGRASLSDRVARSLFIWPAVVILLFFSIFPLIVSLWLSFSRIKFVRGGVEIIHVGWANYRKILLGSEQPRLLGVMDQPSPAGWILFALIVAALIYMMVHYVRNERVTPIGFGLRLALNIFLAALAWLAVSTISPNGRPGALIVTFLYVFVGIALQYLIGLGLALLTAQQLPGRRFFRVVFLLPMMITPVGVAFMFRMLTDTVVGPFSPVWKAIGLGGTSWVNNPWGARAAVIIGDVWQWTPFMFIILLAAIEAQQVEPIEAAIVDGANRWQIFRYITLPAILPVSSALVLIRMIEGFKIIDLPNVLTNGGPGTATESLTLSAFVFWRTLDIGGSAAIAYILLIIVTIISVAFVNLVRRRFSEVA</sequence>
<evidence type="ECO:0000256" key="4">
    <source>
        <dbReference type="ARBA" id="ARBA00022692"/>
    </source>
</evidence>
<dbReference type="InterPro" id="IPR051393">
    <property type="entry name" value="ABC_transporter_permease"/>
</dbReference>
<dbReference type="GO" id="GO:0055085">
    <property type="term" value="P:transmembrane transport"/>
    <property type="evidence" value="ECO:0007669"/>
    <property type="project" value="InterPro"/>
</dbReference>
<feature type="transmembrane region" description="Helical" evidence="7">
    <location>
        <begin position="197"/>
        <end position="217"/>
    </location>
</feature>
<proteinExistence type="inferred from homology"/>
<evidence type="ECO:0000256" key="7">
    <source>
        <dbReference type="RuleBase" id="RU363032"/>
    </source>
</evidence>
<feature type="transmembrane region" description="Helical" evidence="7">
    <location>
        <begin position="158"/>
        <end position="185"/>
    </location>
</feature>
<comment type="subcellular location">
    <subcellularLocation>
        <location evidence="1 7">Cell membrane</location>
        <topology evidence="1 7">Multi-pass membrane protein</topology>
    </subcellularLocation>
</comment>
<evidence type="ECO:0000256" key="2">
    <source>
        <dbReference type="ARBA" id="ARBA00022448"/>
    </source>
</evidence>
<keyword evidence="5 7" id="KW-1133">Transmembrane helix</keyword>
<keyword evidence="4 7" id="KW-0812">Transmembrane</keyword>
<dbReference type="Gene3D" id="1.10.3720.10">
    <property type="entry name" value="MetI-like"/>
    <property type="match status" value="2"/>
</dbReference>
<keyword evidence="3" id="KW-1003">Cell membrane</keyword>
<evidence type="ECO:0000256" key="5">
    <source>
        <dbReference type="ARBA" id="ARBA00022989"/>
    </source>
</evidence>
<dbReference type="EMBL" id="DSMG01000066">
    <property type="protein sequence ID" value="HDX31038.1"/>
    <property type="molecule type" value="Genomic_DNA"/>
</dbReference>
<feature type="transmembrane region" description="Helical" evidence="7">
    <location>
        <begin position="355"/>
        <end position="375"/>
    </location>
</feature>
<feature type="transmembrane region" description="Helical" evidence="7">
    <location>
        <begin position="248"/>
        <end position="270"/>
    </location>
</feature>
<evidence type="ECO:0000313" key="9">
    <source>
        <dbReference type="EMBL" id="HDX31038.1"/>
    </source>
</evidence>
<dbReference type="Pfam" id="PF00528">
    <property type="entry name" value="BPD_transp_1"/>
    <property type="match status" value="1"/>
</dbReference>